<protein>
    <submittedName>
        <fullName evidence="2">Uncharacterized protein</fullName>
    </submittedName>
</protein>
<keyword evidence="1" id="KW-1133">Transmembrane helix</keyword>
<keyword evidence="1" id="KW-0812">Transmembrane</keyword>
<dbReference type="InterPro" id="IPR045584">
    <property type="entry name" value="Pilin-like"/>
</dbReference>
<accession>A0A644WVE5</accession>
<organism evidence="2">
    <name type="scientific">bioreactor metagenome</name>
    <dbReference type="NCBI Taxonomy" id="1076179"/>
    <lineage>
        <taxon>unclassified sequences</taxon>
        <taxon>metagenomes</taxon>
        <taxon>ecological metagenomes</taxon>
    </lineage>
</organism>
<dbReference type="Pfam" id="PF07963">
    <property type="entry name" value="N_methyl"/>
    <property type="match status" value="1"/>
</dbReference>
<dbReference type="EMBL" id="VSSQ01001339">
    <property type="protein sequence ID" value="MPM07468.1"/>
    <property type="molecule type" value="Genomic_DNA"/>
</dbReference>
<dbReference type="SUPFAM" id="SSF54523">
    <property type="entry name" value="Pili subunits"/>
    <property type="match status" value="1"/>
</dbReference>
<gene>
    <name evidence="2" type="ORF">SDC9_53774</name>
</gene>
<sequence length="320" mass="34902">MKRMYRKAFTLVEILVSILILGVVMSAVMTLFFSVFESYKFHQDIMEAKQRGQVAIAAIQPYISASALGLPNRETPFQTAFTTTGGVLKTASALLPANVQEKFTGPVQIASSTIIAGNTVDIIVPGVVNSDDISGPGLWLVYAVPSGIGVENDYDIDSTGTEIELTAVPPANLFIKDTNTMKSWVSFPGSTAPMFVNAVNPSDGKKVTLAARSAQKISAFDEMHYVRAVKIKVDGNSNMVVKHLADGLAVNEPWSPVVEGIQDMLVEFTPDRILRVSVLGKGSVRHNVEYMSDIVGWDGPKPADMRYRYAVVTRSWRIRN</sequence>
<feature type="transmembrane region" description="Helical" evidence="1">
    <location>
        <begin position="12"/>
        <end position="36"/>
    </location>
</feature>
<reference evidence="2" key="1">
    <citation type="submission" date="2019-08" db="EMBL/GenBank/DDBJ databases">
        <authorList>
            <person name="Kucharzyk K."/>
            <person name="Murdoch R.W."/>
            <person name="Higgins S."/>
            <person name="Loffler F."/>
        </authorList>
    </citation>
    <scope>NUCLEOTIDE SEQUENCE</scope>
</reference>
<comment type="caution">
    <text evidence="2">The sequence shown here is derived from an EMBL/GenBank/DDBJ whole genome shotgun (WGS) entry which is preliminary data.</text>
</comment>
<evidence type="ECO:0000313" key="2">
    <source>
        <dbReference type="EMBL" id="MPM07468.1"/>
    </source>
</evidence>
<proteinExistence type="predicted"/>
<dbReference type="AlphaFoldDB" id="A0A644WVE5"/>
<name>A0A644WVE5_9ZZZZ</name>
<dbReference type="NCBIfam" id="TIGR02532">
    <property type="entry name" value="IV_pilin_GFxxxE"/>
    <property type="match status" value="1"/>
</dbReference>
<evidence type="ECO:0000256" key="1">
    <source>
        <dbReference type="SAM" id="Phobius"/>
    </source>
</evidence>
<dbReference type="InterPro" id="IPR012902">
    <property type="entry name" value="N_methyl_site"/>
</dbReference>
<keyword evidence="1" id="KW-0472">Membrane</keyword>